<dbReference type="InterPro" id="IPR009057">
    <property type="entry name" value="Homeodomain-like_sf"/>
</dbReference>
<dbReference type="InterPro" id="IPR001584">
    <property type="entry name" value="Integrase_cat-core"/>
</dbReference>
<dbReference type="GO" id="GO:0015074">
    <property type="term" value="P:DNA integration"/>
    <property type="evidence" value="ECO:0007669"/>
    <property type="project" value="InterPro"/>
</dbReference>
<gene>
    <name evidence="2" type="ORF">SAMN04488692_10351</name>
</gene>
<dbReference type="SUPFAM" id="SSF46689">
    <property type="entry name" value="Homeodomain-like"/>
    <property type="match status" value="1"/>
</dbReference>
<dbReference type="EMBL" id="FNGO01000003">
    <property type="protein sequence ID" value="SDL28082.1"/>
    <property type="molecule type" value="Genomic_DNA"/>
</dbReference>
<dbReference type="RefSeq" id="WP_089758196.1">
    <property type="nucleotide sequence ID" value="NZ_FNGO01000003.1"/>
</dbReference>
<dbReference type="PROSITE" id="PS50994">
    <property type="entry name" value="INTEGRASE"/>
    <property type="match status" value="1"/>
</dbReference>
<dbReference type="Gene3D" id="3.30.420.10">
    <property type="entry name" value="Ribonuclease H-like superfamily/Ribonuclease H"/>
    <property type="match status" value="1"/>
</dbReference>
<dbReference type="OrthoDB" id="9775203at2"/>
<feature type="domain" description="Integrase catalytic" evidence="1">
    <location>
        <begin position="136"/>
        <end position="309"/>
    </location>
</feature>
<dbReference type="Pfam" id="PF13384">
    <property type="entry name" value="HTH_23"/>
    <property type="match status" value="1"/>
</dbReference>
<name>A0A1G9ISL2_9FIRM</name>
<dbReference type="STRING" id="321763.SAMN04488692_10351"/>
<dbReference type="Pfam" id="PF13683">
    <property type="entry name" value="rve_3"/>
    <property type="match status" value="1"/>
</dbReference>
<evidence type="ECO:0000313" key="2">
    <source>
        <dbReference type="EMBL" id="SDL28082.1"/>
    </source>
</evidence>
<dbReference type="GO" id="GO:0003676">
    <property type="term" value="F:nucleic acid binding"/>
    <property type="evidence" value="ECO:0007669"/>
    <property type="project" value="InterPro"/>
</dbReference>
<protein>
    <submittedName>
        <fullName evidence="2">Transposase</fullName>
    </submittedName>
</protein>
<dbReference type="SUPFAM" id="SSF53098">
    <property type="entry name" value="Ribonuclease H-like"/>
    <property type="match status" value="1"/>
</dbReference>
<evidence type="ECO:0000259" key="1">
    <source>
        <dbReference type="PROSITE" id="PS50994"/>
    </source>
</evidence>
<sequence length="394" mass="46282">MSGSKKELERERQTAIKLYLSGQSVSSICDKLNRSRKWFYKWKKRYENKASDWFKSESRAPKEPDSIDSNIEDVIIKVREKLMKDDYAQIGAQVIAWKLNNLGVENIPSLSTINRIIKRNDLTVQDSEYEKKGTDYPNIPVWFPNSLHEVDFWGPRYITGGTKFYVFNVMDIYSRSLCSMPAQNKGSKTALNGLFKAWKAMNEPDFIKFDNALQFRGSNRHPRSFSSVIRFCLKKGIQPIFIPKNSPWRNGHIENFHDTLQRKFYRQIEFENFDHFCNKFEEFIVYHNANHRYSPLGGATPNEVYSRDVLNGEEEEDRNYELPDEIPISDGYIHVIRLIRSDLKLDVFSETFSMPEELQYQYVAATICTDAHIIRVHDSNWNSLFTIPYRLTKK</sequence>
<dbReference type="AlphaFoldDB" id="A0A1G9ISL2"/>
<reference evidence="2 3" key="1">
    <citation type="submission" date="2016-10" db="EMBL/GenBank/DDBJ databases">
        <authorList>
            <person name="de Groot N.N."/>
        </authorList>
    </citation>
    <scope>NUCLEOTIDE SEQUENCE [LARGE SCALE GENOMIC DNA]</scope>
    <source>
        <strain evidence="2 3">SLAS-1</strain>
    </source>
</reference>
<dbReference type="InterPro" id="IPR012337">
    <property type="entry name" value="RNaseH-like_sf"/>
</dbReference>
<evidence type="ECO:0000313" key="3">
    <source>
        <dbReference type="Proteomes" id="UP000199476"/>
    </source>
</evidence>
<keyword evidence="3" id="KW-1185">Reference proteome</keyword>
<dbReference type="PANTHER" id="PTHR35004">
    <property type="entry name" value="TRANSPOSASE RV3428C-RELATED"/>
    <property type="match status" value="1"/>
</dbReference>
<dbReference type="InterPro" id="IPR036397">
    <property type="entry name" value="RNaseH_sf"/>
</dbReference>
<dbReference type="Proteomes" id="UP000199476">
    <property type="component" value="Unassembled WGS sequence"/>
</dbReference>
<organism evidence="2 3">
    <name type="scientific">Halarsenatibacter silvermanii</name>
    <dbReference type="NCBI Taxonomy" id="321763"/>
    <lineage>
        <taxon>Bacteria</taxon>
        <taxon>Bacillati</taxon>
        <taxon>Bacillota</taxon>
        <taxon>Clostridia</taxon>
        <taxon>Halanaerobiales</taxon>
        <taxon>Halarsenatibacteraceae</taxon>
        <taxon>Halarsenatibacter</taxon>
    </lineage>
</organism>
<proteinExistence type="predicted"/>
<dbReference type="PANTHER" id="PTHR35004:SF6">
    <property type="entry name" value="TRANSPOSASE"/>
    <property type="match status" value="1"/>
</dbReference>
<accession>A0A1G9ISL2</accession>